<evidence type="ECO:0000313" key="4">
    <source>
        <dbReference type="Proteomes" id="UP000239814"/>
    </source>
</evidence>
<dbReference type="EMBL" id="CP027433">
    <property type="protein sequence ID" value="AVM01777.1"/>
    <property type="molecule type" value="Genomic_DNA"/>
</dbReference>
<protein>
    <submittedName>
        <fullName evidence="3">Uncharacterized protein</fullName>
    </submittedName>
</protein>
<proteinExistence type="predicted"/>
<accession>A0A2S0KJC3</accession>
<sequence>MGEPPRRGATTVQLLLVVVIVVLMAAGGALVWLWAGGGDDSETASPASTTTVSVTEEPGTEETVTSTVQAAPGARLQEIALHDRGDLAGGLNNRWAAQLSAKQPGVFAEGRTWTEADILAEHEQLRSRFPQSRLVMSTQWPVFSLQGWWVTVMAGGFSSPDAANDWCRTNGFSPDHCFAKLISTSASSEGSTKYWKK</sequence>
<dbReference type="RefSeq" id="WP_105943480.1">
    <property type="nucleotide sequence ID" value="NZ_CP027433.1"/>
</dbReference>
<dbReference type="OrthoDB" id="4803588at2"/>
<dbReference type="KEGG" id="git:C6V83_17440"/>
<gene>
    <name evidence="3" type="ORF">C6V83_17440</name>
</gene>
<keyword evidence="4" id="KW-1185">Reference proteome</keyword>
<name>A0A2S0KJC3_9ACTN</name>
<keyword evidence="2" id="KW-0812">Transmembrane</keyword>
<feature type="compositionally biased region" description="Low complexity" evidence="1">
    <location>
        <begin position="43"/>
        <end position="62"/>
    </location>
</feature>
<evidence type="ECO:0000256" key="1">
    <source>
        <dbReference type="SAM" id="MobiDB-lite"/>
    </source>
</evidence>
<dbReference type="AlphaFoldDB" id="A0A2S0KJC3"/>
<keyword evidence="2" id="KW-1133">Transmembrane helix</keyword>
<evidence type="ECO:0000313" key="3">
    <source>
        <dbReference type="EMBL" id="AVM01777.1"/>
    </source>
</evidence>
<keyword evidence="2" id="KW-0472">Membrane</keyword>
<organism evidence="3 4">
    <name type="scientific">Gordonia iterans</name>
    <dbReference type="NCBI Taxonomy" id="1004901"/>
    <lineage>
        <taxon>Bacteria</taxon>
        <taxon>Bacillati</taxon>
        <taxon>Actinomycetota</taxon>
        <taxon>Actinomycetes</taxon>
        <taxon>Mycobacteriales</taxon>
        <taxon>Gordoniaceae</taxon>
        <taxon>Gordonia</taxon>
    </lineage>
</organism>
<dbReference type="Proteomes" id="UP000239814">
    <property type="component" value="Chromosome"/>
</dbReference>
<evidence type="ECO:0000256" key="2">
    <source>
        <dbReference type="SAM" id="Phobius"/>
    </source>
</evidence>
<feature type="region of interest" description="Disordered" evidence="1">
    <location>
        <begin position="40"/>
        <end position="62"/>
    </location>
</feature>
<reference evidence="3 4" key="1">
    <citation type="submission" date="2018-03" db="EMBL/GenBank/DDBJ databases">
        <title>Characteristics and genome of n-alkane degrading marine bacteria Gordonia iterans isolated from crude oil contaminated in Tae-an, South Korea.</title>
        <authorList>
            <person name="Lee S.-S."/>
            <person name="Kim H."/>
        </authorList>
    </citation>
    <scope>NUCLEOTIDE SEQUENCE [LARGE SCALE GENOMIC DNA]</scope>
    <source>
        <strain evidence="3 4">Co17</strain>
    </source>
</reference>
<feature type="transmembrane region" description="Helical" evidence="2">
    <location>
        <begin position="12"/>
        <end position="35"/>
    </location>
</feature>